<dbReference type="GO" id="GO:0016020">
    <property type="term" value="C:membrane"/>
    <property type="evidence" value="ECO:0007669"/>
    <property type="project" value="TreeGrafter"/>
</dbReference>
<protein>
    <submittedName>
        <fullName evidence="2">Tropinesterase</fullName>
    </submittedName>
</protein>
<reference evidence="2" key="2">
    <citation type="submission" date="2021-08" db="EMBL/GenBank/DDBJ databases">
        <authorList>
            <person name="Tani A."/>
            <person name="Ola A."/>
            <person name="Ogura Y."/>
            <person name="Katsura K."/>
            <person name="Hayashi T."/>
        </authorList>
    </citation>
    <scope>NUCLEOTIDE SEQUENCE</scope>
    <source>
        <strain evidence="2">DSM 16372</strain>
    </source>
</reference>
<dbReference type="InterPro" id="IPR017497">
    <property type="entry name" value="BchO"/>
</dbReference>
<dbReference type="EMBL" id="BPQO01000010">
    <property type="protein sequence ID" value="GJD89171.1"/>
    <property type="molecule type" value="Genomic_DNA"/>
</dbReference>
<dbReference type="InterPro" id="IPR050266">
    <property type="entry name" value="AB_hydrolase_sf"/>
</dbReference>
<proteinExistence type="predicted"/>
<accession>A0AAV4ZMU9</accession>
<dbReference type="Gene3D" id="3.40.50.1820">
    <property type="entry name" value="alpha/beta hydrolase"/>
    <property type="match status" value="1"/>
</dbReference>
<dbReference type="InterPro" id="IPR000073">
    <property type="entry name" value="AB_hydrolase_1"/>
</dbReference>
<dbReference type="PRINTS" id="PR00111">
    <property type="entry name" value="ABHYDROLASE"/>
</dbReference>
<comment type="caution">
    <text evidence="2">The sequence shown here is derived from an EMBL/GenBank/DDBJ whole genome shotgun (WGS) entry which is preliminary data.</text>
</comment>
<dbReference type="PANTHER" id="PTHR43798">
    <property type="entry name" value="MONOACYLGLYCEROL LIPASE"/>
    <property type="match status" value="1"/>
</dbReference>
<feature type="domain" description="AB hydrolase-1" evidence="1">
    <location>
        <begin position="45"/>
        <end position="284"/>
    </location>
</feature>
<evidence type="ECO:0000313" key="3">
    <source>
        <dbReference type="Proteomes" id="UP001055247"/>
    </source>
</evidence>
<evidence type="ECO:0000259" key="1">
    <source>
        <dbReference type="Pfam" id="PF12697"/>
    </source>
</evidence>
<reference evidence="2" key="1">
    <citation type="journal article" date="2016" name="Front. Microbiol.">
        <title>Genome Sequence of the Piezophilic, Mesophilic Sulfate-Reducing Bacterium Desulfovibrio indicus J2T.</title>
        <authorList>
            <person name="Cao J."/>
            <person name="Maignien L."/>
            <person name="Shao Z."/>
            <person name="Alain K."/>
            <person name="Jebbar M."/>
        </authorList>
    </citation>
    <scope>NUCLEOTIDE SEQUENCE</scope>
    <source>
        <strain evidence="2">DSM 16372</strain>
    </source>
</reference>
<dbReference type="SUPFAM" id="SSF53474">
    <property type="entry name" value="alpha/beta-Hydrolases"/>
    <property type="match status" value="1"/>
</dbReference>
<gene>
    <name evidence="2" type="ORF">BHAOGJBA_2697</name>
</gene>
<dbReference type="PANTHER" id="PTHR43798:SF33">
    <property type="entry name" value="HYDROLASE, PUTATIVE (AFU_ORTHOLOGUE AFUA_2G14860)-RELATED"/>
    <property type="match status" value="1"/>
</dbReference>
<sequence length="297" mass="31468">MRDPDRPDWSREGADWPHRAASRFVAAAGLTWHLQEFGAADAPVLLLLHGTGAASHSFRDLAPRLAGTHRVLVPDLPGHGFSDPLPAGRLSLPGMAAALAELLRVLGLSPRRVAGHSAGAAILVRMCLDGALHPDRIVALNGALSPFPGAASLLFPVMARALFLNPLTPRLFAWSADRAAVERLIGGTGSRLDAAGVSYYRRLFAKPGHVRGALGMMANWDLAALERDLGRLAVPLLLVVGGNDRAIRPEDAFRLRDRLPGTRVELLRGLGHLAHEEDPERVAALVAADEPAGGAPG</sequence>
<evidence type="ECO:0000313" key="2">
    <source>
        <dbReference type="EMBL" id="GJD89171.1"/>
    </source>
</evidence>
<organism evidence="2 3">
    <name type="scientific">Methylobacterium hispanicum</name>
    <dbReference type="NCBI Taxonomy" id="270350"/>
    <lineage>
        <taxon>Bacteria</taxon>
        <taxon>Pseudomonadati</taxon>
        <taxon>Pseudomonadota</taxon>
        <taxon>Alphaproteobacteria</taxon>
        <taxon>Hyphomicrobiales</taxon>
        <taxon>Methylobacteriaceae</taxon>
        <taxon>Methylobacterium</taxon>
    </lineage>
</organism>
<dbReference type="Pfam" id="PF12697">
    <property type="entry name" value="Abhydrolase_6"/>
    <property type="match status" value="1"/>
</dbReference>
<dbReference type="AlphaFoldDB" id="A0AAV4ZMU9"/>
<dbReference type="Proteomes" id="UP001055247">
    <property type="component" value="Unassembled WGS sequence"/>
</dbReference>
<dbReference type="GO" id="GO:0046464">
    <property type="term" value="P:acylglycerol catabolic process"/>
    <property type="evidence" value="ECO:0007669"/>
    <property type="project" value="TreeGrafter"/>
</dbReference>
<keyword evidence="3" id="KW-1185">Reference proteome</keyword>
<dbReference type="GO" id="GO:0047372">
    <property type="term" value="F:monoacylglycerol lipase activity"/>
    <property type="evidence" value="ECO:0007669"/>
    <property type="project" value="TreeGrafter"/>
</dbReference>
<dbReference type="InterPro" id="IPR029058">
    <property type="entry name" value="AB_hydrolase_fold"/>
</dbReference>
<name>A0AAV4ZMU9_9HYPH</name>
<dbReference type="NCBIfam" id="TIGR03056">
    <property type="entry name" value="bchO_mg_che_rel"/>
    <property type="match status" value="1"/>
</dbReference>
<dbReference type="RefSeq" id="WP_066923762.1">
    <property type="nucleotide sequence ID" value="NZ_BPQO01000010.1"/>
</dbReference>